<dbReference type="InterPro" id="IPR034862">
    <property type="entry name" value="Fungal_Mei2-like_RRM3"/>
</dbReference>
<dbReference type="InterPro" id="IPR035979">
    <property type="entry name" value="RBD_domain_sf"/>
</dbReference>
<dbReference type="CDD" id="cd12532">
    <property type="entry name" value="RRM3_MEI2_fungi"/>
    <property type="match status" value="1"/>
</dbReference>
<dbReference type="SUPFAM" id="SSF54928">
    <property type="entry name" value="RNA-binding domain, RBD"/>
    <property type="match status" value="1"/>
</dbReference>
<dbReference type="eggNOG" id="KOG4660">
    <property type="taxonomic scope" value="Eukaryota"/>
</dbReference>
<gene>
    <name evidence="4" type="ORF">A1O5_04634</name>
</gene>
<reference evidence="4 5" key="1">
    <citation type="submission" date="2013-03" db="EMBL/GenBank/DDBJ databases">
        <title>The Genome Sequence of Cladophialophora psammophila CBS 110553.</title>
        <authorList>
            <consortium name="The Broad Institute Genomics Platform"/>
            <person name="Cuomo C."/>
            <person name="de Hoog S."/>
            <person name="Gorbushina A."/>
            <person name="Walker B."/>
            <person name="Young S.K."/>
            <person name="Zeng Q."/>
            <person name="Gargeya S."/>
            <person name="Fitzgerald M."/>
            <person name="Haas B."/>
            <person name="Abouelleil A."/>
            <person name="Allen A.W."/>
            <person name="Alvarado L."/>
            <person name="Arachchi H.M."/>
            <person name="Berlin A.M."/>
            <person name="Chapman S.B."/>
            <person name="Gainer-Dewar J."/>
            <person name="Goldberg J."/>
            <person name="Griggs A."/>
            <person name="Gujja S."/>
            <person name="Hansen M."/>
            <person name="Howarth C."/>
            <person name="Imamovic A."/>
            <person name="Ireland A."/>
            <person name="Larimer J."/>
            <person name="McCowan C."/>
            <person name="Murphy C."/>
            <person name="Pearson M."/>
            <person name="Poon T.W."/>
            <person name="Priest M."/>
            <person name="Roberts A."/>
            <person name="Saif S."/>
            <person name="Shea T."/>
            <person name="Sisk P."/>
            <person name="Sykes S."/>
            <person name="Wortman J."/>
            <person name="Nusbaum C."/>
            <person name="Birren B."/>
        </authorList>
    </citation>
    <scope>NUCLEOTIDE SEQUENCE [LARGE SCALE GENOMIC DNA]</scope>
    <source>
        <strain evidence="4 5">CBS 110553</strain>
    </source>
</reference>
<dbReference type="OrthoDB" id="417481at2759"/>
<dbReference type="AlphaFoldDB" id="W9X499"/>
<accession>W9X499</accession>
<feature type="domain" description="Mei2-like C-terminal RNA recognition motif" evidence="3">
    <location>
        <begin position="431"/>
        <end position="521"/>
    </location>
</feature>
<proteinExistence type="predicted"/>
<dbReference type="Pfam" id="PF04059">
    <property type="entry name" value="RRM_2"/>
    <property type="match status" value="1"/>
</dbReference>
<protein>
    <recommendedName>
        <fullName evidence="3">Mei2-like C-terminal RNA recognition motif domain-containing protein</fullName>
    </recommendedName>
</protein>
<comment type="caution">
    <text evidence="4">The sequence shown here is derived from an EMBL/GenBank/DDBJ whole genome shotgun (WGS) entry which is preliminary data.</text>
</comment>
<feature type="region of interest" description="Disordered" evidence="2">
    <location>
        <begin position="615"/>
        <end position="716"/>
    </location>
</feature>
<sequence>MASSPHSTDENTNHGTPSTNLTAFTPEADFGSKGHVPDLVHPVLKLRPAKPKHASVCDESEEDVFLTAPVAAKGPQLSPTAEVFTPRLSAGFMNNGGPAQVGYIDRAHDNIGTRMPAKFAYFPVNVPGAPRSAQAPAVNPNALRYGFGLLTLDQTPHKPVAGIYLHDFNITEGVFTMDEKNISRSFAVTGVPLSFGSKVISRHFPPELFPSIKGINSTDFEPNGLFSLACDDIRDAKRAADVAHAILPYSYIFPLTAKMYASDSGRDPDLVTDHEGEIIINVYYQGHATAPPVEAAPVLAEIKRLLAQCGDVKAFHTSPATQAHLREIRVEFYNASLVDVARDVIRGTIIHGAVLDVIALQPDVRVVSEFDEEHHEQLSVTGRSRVPFDPDYDRIAFAIQRDGLRHGRRLNQAMNHNAVDVSRIQAGLDVRTTIMLRNIPNRVDQAMLKNLLDVTSRGRYDFMYLRIDFANNCNVGYAFINFVDFVLARAGKRWNCFASDKIAEVSYATIQGKDCLVQKFRNSSVMLEHPAFRPKLFIAGNVPNAGQEEKFPEPDNHSKMRRSVENAEHVGLYLPHFRPGWFRERFAAGDRFRRRQPLRRTGKFNVDEARRRGVYLPPARATKLEVKGPQDFTAKPSPPRRSPPRHSSQRSSPPWYSPPRHSPTHRRMPFVIDTRSPYDPFAGRPRAFPQGQVYREEQRRRRSQFDRGTPGAENELGVAPRYRLQDPALEHIGNLHLPRY</sequence>
<feature type="region of interest" description="Disordered" evidence="2">
    <location>
        <begin position="1"/>
        <end position="30"/>
    </location>
</feature>
<evidence type="ECO:0000313" key="4">
    <source>
        <dbReference type="EMBL" id="EXJ72130.1"/>
    </source>
</evidence>
<evidence type="ECO:0000256" key="2">
    <source>
        <dbReference type="SAM" id="MobiDB-lite"/>
    </source>
</evidence>
<name>W9X499_9EURO</name>
<keyword evidence="1" id="KW-0694">RNA-binding</keyword>
<dbReference type="GO" id="GO:0003723">
    <property type="term" value="F:RNA binding"/>
    <property type="evidence" value="ECO:0007669"/>
    <property type="project" value="UniProtKB-KW"/>
</dbReference>
<feature type="compositionally biased region" description="Basic and acidic residues" evidence="2">
    <location>
        <begin position="694"/>
        <end position="705"/>
    </location>
</feature>
<dbReference type="PANTHER" id="PTHR23189">
    <property type="entry name" value="RNA RECOGNITION MOTIF-CONTAINING"/>
    <property type="match status" value="1"/>
</dbReference>
<dbReference type="STRING" id="1182543.W9X499"/>
<dbReference type="InterPro" id="IPR007201">
    <property type="entry name" value="Mei2-like_Rrm_C"/>
</dbReference>
<dbReference type="EMBL" id="AMGX01000006">
    <property type="protein sequence ID" value="EXJ72130.1"/>
    <property type="molecule type" value="Genomic_DNA"/>
</dbReference>
<evidence type="ECO:0000259" key="3">
    <source>
        <dbReference type="Pfam" id="PF04059"/>
    </source>
</evidence>
<evidence type="ECO:0000256" key="1">
    <source>
        <dbReference type="ARBA" id="ARBA00022884"/>
    </source>
</evidence>
<dbReference type="Proteomes" id="UP000019471">
    <property type="component" value="Unassembled WGS sequence"/>
</dbReference>
<keyword evidence="5" id="KW-1185">Reference proteome</keyword>
<dbReference type="RefSeq" id="XP_007743428.1">
    <property type="nucleotide sequence ID" value="XM_007745238.1"/>
</dbReference>
<dbReference type="HOGENOM" id="CLU_019467_1_0_1"/>
<feature type="compositionally biased region" description="Polar residues" evidence="2">
    <location>
        <begin position="13"/>
        <end position="23"/>
    </location>
</feature>
<dbReference type="GeneID" id="19189355"/>
<evidence type="ECO:0000313" key="5">
    <source>
        <dbReference type="Proteomes" id="UP000019471"/>
    </source>
</evidence>
<organism evidence="4 5">
    <name type="scientific">Cladophialophora psammophila CBS 110553</name>
    <dbReference type="NCBI Taxonomy" id="1182543"/>
    <lineage>
        <taxon>Eukaryota</taxon>
        <taxon>Fungi</taxon>
        <taxon>Dikarya</taxon>
        <taxon>Ascomycota</taxon>
        <taxon>Pezizomycotina</taxon>
        <taxon>Eurotiomycetes</taxon>
        <taxon>Chaetothyriomycetidae</taxon>
        <taxon>Chaetothyriales</taxon>
        <taxon>Herpotrichiellaceae</taxon>
        <taxon>Cladophialophora</taxon>
    </lineage>
</organism>